<dbReference type="HOGENOM" id="CLU_1041987_0_0_1"/>
<accession>G3Y413</accession>
<dbReference type="FunFam" id="1.10.8.60:FF:000160">
    <property type="entry name" value="WGS project CABT00000000 data, contig 2.55"/>
    <property type="match status" value="1"/>
</dbReference>
<dbReference type="Gene3D" id="1.10.8.60">
    <property type="match status" value="1"/>
</dbReference>
<protein>
    <submittedName>
        <fullName evidence="1">Uncharacterized protein</fullName>
    </submittedName>
</protein>
<gene>
    <name evidence="1" type="ORF">ASPNIDRAFT_44959</name>
</gene>
<dbReference type="Proteomes" id="UP000009038">
    <property type="component" value="Unassembled WGS sequence"/>
</dbReference>
<comment type="caution">
    <text evidence="1">The sequence shown here is derived from an EMBL/GenBank/DDBJ whole genome shotgun (WGS) entry which is preliminary data.</text>
</comment>
<dbReference type="VEuPathDB" id="FungiDB:ASPNIDRAFT2_44959"/>
<dbReference type="STRING" id="380704.G3Y413"/>
<evidence type="ECO:0000313" key="1">
    <source>
        <dbReference type="EMBL" id="EHA22190.1"/>
    </source>
</evidence>
<name>G3Y413_ASPNA</name>
<dbReference type="EMBL" id="ACJE01000012">
    <property type="protein sequence ID" value="EHA22190.1"/>
    <property type="molecule type" value="Genomic_DNA"/>
</dbReference>
<proteinExistence type="predicted"/>
<organism evidence="1 2">
    <name type="scientific">Aspergillus niger (strain ATCC 1015 / CBS 113.46 / FGSC A1144 / LSHB Ac4 / NCTC 3858a / NRRL 328 / USDA 3528.7)</name>
    <dbReference type="NCBI Taxonomy" id="380704"/>
    <lineage>
        <taxon>Eukaryota</taxon>
        <taxon>Fungi</taxon>
        <taxon>Dikarya</taxon>
        <taxon>Ascomycota</taxon>
        <taxon>Pezizomycotina</taxon>
        <taxon>Eurotiomycetes</taxon>
        <taxon>Eurotiomycetidae</taxon>
        <taxon>Eurotiales</taxon>
        <taxon>Aspergillaceae</taxon>
        <taxon>Aspergillus</taxon>
        <taxon>Aspergillus subgen. Circumdati</taxon>
    </lineage>
</organism>
<reference evidence="1 2" key="1">
    <citation type="journal article" date="2011" name="Genome Res.">
        <title>Comparative genomics of citric-acid-producing Aspergillus niger ATCC 1015 versus enzyme-producing CBS 513.88.</title>
        <authorList>
            <person name="Andersen M.R."/>
            <person name="Salazar M.P."/>
            <person name="Schaap P.J."/>
            <person name="van de Vondervoort P.J."/>
            <person name="Culley D."/>
            <person name="Thykaer J."/>
            <person name="Frisvad J.C."/>
            <person name="Nielsen K.F."/>
            <person name="Albang R."/>
            <person name="Albermann K."/>
            <person name="Berka R.M."/>
            <person name="Braus G.H."/>
            <person name="Braus-Stromeyer S.A."/>
            <person name="Corrochano L.M."/>
            <person name="Dai Z."/>
            <person name="van Dijck P.W."/>
            <person name="Hofmann G."/>
            <person name="Lasure L.L."/>
            <person name="Magnuson J.K."/>
            <person name="Menke H."/>
            <person name="Meijer M."/>
            <person name="Meijer S.L."/>
            <person name="Nielsen J.B."/>
            <person name="Nielsen M.L."/>
            <person name="van Ooyen A.J."/>
            <person name="Pel H.J."/>
            <person name="Poulsen L."/>
            <person name="Samson R.A."/>
            <person name="Stam H."/>
            <person name="Tsang A."/>
            <person name="van den Brink J.M."/>
            <person name="Atkins A."/>
            <person name="Aerts A."/>
            <person name="Shapiro H."/>
            <person name="Pangilinan J."/>
            <person name="Salamov A."/>
            <person name="Lou Y."/>
            <person name="Lindquist E."/>
            <person name="Lucas S."/>
            <person name="Grimwood J."/>
            <person name="Grigoriev I.V."/>
            <person name="Kubicek C.P."/>
            <person name="Martinez D."/>
            <person name="van Peij N.N."/>
            <person name="Roubos J.A."/>
            <person name="Nielsen J."/>
            <person name="Baker S.E."/>
        </authorList>
    </citation>
    <scope>NUCLEOTIDE SEQUENCE [LARGE SCALE GENOMIC DNA]</scope>
    <source>
        <strain evidence="2">ATCC 1015 / CBS 113.46 / FGSC A1144 / LSHB Ac4 / NCTC 3858a / NRRL 328 / USDA 3528.7</strain>
    </source>
</reference>
<evidence type="ECO:0000313" key="2">
    <source>
        <dbReference type="Proteomes" id="UP000009038"/>
    </source>
</evidence>
<dbReference type="AlphaFoldDB" id="G3Y413"/>
<sequence length="267" mass="30010">MDKKYKGRMKVDDRPDGLYMRIVAQHVGRGRSRERFRNARSVHDAFARITERGAKRLQGERTYKRPTDDLILTKEDYLDADPCTVLTMNATWDKLQALPDLRHESKFIQAFFDTVLFNYQRELEQGPMVELSLNKILVEIQAPTKPPSQNCTVSSWLKWDIIQMEKVIVDPPPVYLCLQKSLVVKTPSDFIGNVIGCSDAVTKGILAPTLGKVLVIDEAYMLGGTSSASDGVTGLDIFKTAVIYIPVAQTQSVPGDGRCVRLWDICT</sequence>